<protein>
    <submittedName>
        <fullName evidence="1">Uncharacterized protein</fullName>
    </submittedName>
</protein>
<dbReference type="InParanoid" id="J9D775"/>
<organism evidence="1 2">
    <name type="scientific">Edhazardia aedis (strain USNM 41457)</name>
    <name type="common">Microsporidian parasite</name>
    <dbReference type="NCBI Taxonomy" id="1003232"/>
    <lineage>
        <taxon>Eukaryota</taxon>
        <taxon>Fungi</taxon>
        <taxon>Fungi incertae sedis</taxon>
        <taxon>Microsporidia</taxon>
        <taxon>Edhazardia</taxon>
    </lineage>
</organism>
<evidence type="ECO:0000313" key="1">
    <source>
        <dbReference type="EMBL" id="EJW03626.1"/>
    </source>
</evidence>
<gene>
    <name evidence="1" type="ORF">EDEG_02057</name>
</gene>
<reference evidence="1 2" key="1">
    <citation type="submission" date="2011-08" db="EMBL/GenBank/DDBJ databases">
        <authorList>
            <person name="Liu Z.J."/>
            <person name="Shi F.L."/>
            <person name="Lu J.Q."/>
            <person name="Li M."/>
            <person name="Wang Z.L."/>
        </authorList>
    </citation>
    <scope>NUCLEOTIDE SEQUENCE [LARGE SCALE GENOMIC DNA]</scope>
    <source>
        <strain evidence="1 2">USNM 41457</strain>
    </source>
</reference>
<dbReference type="HOGENOM" id="CLU_1704212_0_0_1"/>
<sequence length="154" mass="18200">MITHMAIEIQKNGTQCTITSKFNKITKIIKTRKKQTVILSYDEKEDTNDLNEKQILVQSNLKMINFYSPFLSRQKYYKTEYLISYIMEKIGVKHYDLQFNIFSFDEELILGTFAELINIVYGPNFVLNIDYQNGLKICLNDIVIYDKIKFKNLV</sequence>
<name>J9D775_EDHAE</name>
<dbReference type="AlphaFoldDB" id="J9D775"/>
<reference evidence="2" key="2">
    <citation type="submission" date="2015-07" db="EMBL/GenBank/DDBJ databases">
        <title>Contrasting host-pathogen interactions and genome evolution in two generalist and specialist microsporidian pathogens of mosquitoes.</title>
        <authorList>
            <consortium name="The Broad Institute Genomics Platform"/>
            <consortium name="The Broad Institute Genome Sequencing Center for Infectious Disease"/>
            <person name="Cuomo C.A."/>
            <person name="Sanscrainte N.D."/>
            <person name="Goldberg J.M."/>
            <person name="Heiman D."/>
            <person name="Young S."/>
            <person name="Zeng Q."/>
            <person name="Becnel J.J."/>
            <person name="Birren B.W."/>
        </authorList>
    </citation>
    <scope>NUCLEOTIDE SEQUENCE [LARGE SCALE GENOMIC DNA]</scope>
    <source>
        <strain evidence="2">USNM 41457</strain>
    </source>
</reference>
<keyword evidence="2" id="KW-1185">Reference proteome</keyword>
<dbReference type="VEuPathDB" id="MicrosporidiaDB:EDEG_02057"/>
<accession>J9D775</accession>
<comment type="caution">
    <text evidence="1">The sequence shown here is derived from an EMBL/GenBank/DDBJ whole genome shotgun (WGS) entry which is preliminary data.</text>
</comment>
<proteinExistence type="predicted"/>
<dbReference type="EMBL" id="AFBI03000033">
    <property type="protein sequence ID" value="EJW03626.1"/>
    <property type="molecule type" value="Genomic_DNA"/>
</dbReference>
<dbReference type="Proteomes" id="UP000003163">
    <property type="component" value="Unassembled WGS sequence"/>
</dbReference>
<evidence type="ECO:0000313" key="2">
    <source>
        <dbReference type="Proteomes" id="UP000003163"/>
    </source>
</evidence>